<feature type="domain" description="SH3b" evidence="1">
    <location>
        <begin position="16"/>
        <end position="85"/>
    </location>
</feature>
<gene>
    <name evidence="2" type="ORF">H9649_07860</name>
</gene>
<evidence type="ECO:0000313" key="2">
    <source>
        <dbReference type="EMBL" id="MBD7984491.1"/>
    </source>
</evidence>
<dbReference type="RefSeq" id="WP_191694196.1">
    <property type="nucleotide sequence ID" value="NZ_JACSQN010000006.1"/>
</dbReference>
<dbReference type="Proteomes" id="UP000626786">
    <property type="component" value="Unassembled WGS sequence"/>
</dbReference>
<comment type="caution">
    <text evidence="2">The sequence shown here is derived from an EMBL/GenBank/DDBJ whole genome shotgun (WGS) entry which is preliminary data.</text>
</comment>
<evidence type="ECO:0000313" key="3">
    <source>
        <dbReference type="Proteomes" id="UP000626786"/>
    </source>
</evidence>
<dbReference type="PROSITE" id="PS51781">
    <property type="entry name" value="SH3B"/>
    <property type="match status" value="1"/>
</dbReference>
<sequence>MTFLLLCSLYVLPSKQVTATKTVDMYVNAKSDIFLRETPDAHAQKVGTIKNHSSVTVLSSSNGFSHVKAGQATGYVYTSALSPKKTTATPTTVTRGLAPIDGLKLTYSPSFLTKDRETFFVEKDEEFTYLYNKKSDLYPYYANFTYIESEEGMLMGVSNSDFIFVNSPYPLKQGTYFTQSDHYEDTVVLVESTTKTIKVKAGSFKNVVILRFPDGSREYIAKGIGIIKSTAADGKVITELESVKVIN</sequence>
<evidence type="ECO:0000259" key="1">
    <source>
        <dbReference type="PROSITE" id="PS51781"/>
    </source>
</evidence>
<dbReference type="Gene3D" id="2.30.30.40">
    <property type="entry name" value="SH3 Domains"/>
    <property type="match status" value="1"/>
</dbReference>
<dbReference type="InterPro" id="IPR003646">
    <property type="entry name" value="SH3-like_bac-type"/>
</dbReference>
<dbReference type="EMBL" id="JACSQN010000006">
    <property type="protein sequence ID" value="MBD7984491.1"/>
    <property type="molecule type" value="Genomic_DNA"/>
</dbReference>
<accession>A0ABR8U8X2</accession>
<reference evidence="2 3" key="1">
    <citation type="submission" date="2020-08" db="EMBL/GenBank/DDBJ databases">
        <title>A Genomic Blueprint of the Chicken Gut Microbiome.</title>
        <authorList>
            <person name="Gilroy R."/>
            <person name="Ravi A."/>
            <person name="Getino M."/>
            <person name="Pursley I."/>
            <person name="Horton D.L."/>
            <person name="Alikhan N.-F."/>
            <person name="Baker D."/>
            <person name="Gharbi K."/>
            <person name="Hall N."/>
            <person name="Watson M."/>
            <person name="Adriaenssens E.M."/>
            <person name="Foster-Nyarko E."/>
            <person name="Jarju S."/>
            <person name="Secka A."/>
            <person name="Antonio M."/>
            <person name="Oren A."/>
            <person name="Chaudhuri R."/>
            <person name="La Ragione R.M."/>
            <person name="Hildebrand F."/>
            <person name="Pallen M.J."/>
        </authorList>
    </citation>
    <scope>NUCLEOTIDE SEQUENCE [LARGE SCALE GENOMIC DNA]</scope>
    <source>
        <strain evidence="2 3">Sa2YVA2</strain>
    </source>
</reference>
<protein>
    <submittedName>
        <fullName evidence="2">SH3 domain-containing protein</fullName>
    </submittedName>
</protein>
<dbReference type="Pfam" id="PF08239">
    <property type="entry name" value="SH3_3"/>
    <property type="match status" value="1"/>
</dbReference>
<proteinExistence type="predicted"/>
<keyword evidence="3" id="KW-1185">Reference proteome</keyword>
<name>A0ABR8U8X2_9BACL</name>
<organism evidence="2 3">
    <name type="scientific">Sporosarcina quadrami</name>
    <dbReference type="NCBI Taxonomy" id="2762234"/>
    <lineage>
        <taxon>Bacteria</taxon>
        <taxon>Bacillati</taxon>
        <taxon>Bacillota</taxon>
        <taxon>Bacilli</taxon>
        <taxon>Bacillales</taxon>
        <taxon>Caryophanaceae</taxon>
        <taxon>Sporosarcina</taxon>
    </lineage>
</organism>